<evidence type="ECO:0000259" key="1">
    <source>
        <dbReference type="Pfam" id="PF14331"/>
    </source>
</evidence>
<dbReference type="Proteomes" id="UP000249135">
    <property type="component" value="Unassembled WGS sequence"/>
</dbReference>
<dbReference type="InterPro" id="IPR025743">
    <property type="entry name" value="TssM1_N"/>
</dbReference>
<evidence type="ECO:0000313" key="3">
    <source>
        <dbReference type="Proteomes" id="UP000249135"/>
    </source>
</evidence>
<dbReference type="PANTHER" id="PTHR36153">
    <property type="entry name" value="INNER MEMBRANE PROTEIN-RELATED"/>
    <property type="match status" value="1"/>
</dbReference>
<dbReference type="AlphaFoldDB" id="A0A2W5S8U0"/>
<evidence type="ECO:0000313" key="2">
    <source>
        <dbReference type="EMBL" id="PZQ76013.1"/>
    </source>
</evidence>
<dbReference type="Pfam" id="PF14331">
    <property type="entry name" value="IcmF-related_N"/>
    <property type="match status" value="1"/>
</dbReference>
<accession>A0A2W5S8U0</accession>
<protein>
    <recommendedName>
        <fullName evidence="1">Type VI secretion system component TssM1 N-terminal domain-containing protein</fullName>
    </recommendedName>
</protein>
<gene>
    <name evidence="2" type="ORF">DI563_08070</name>
</gene>
<dbReference type="InterPro" id="IPR053156">
    <property type="entry name" value="T6SS_TssM-like"/>
</dbReference>
<organism evidence="2 3">
    <name type="scientific">Variovorax paradoxus</name>
    <dbReference type="NCBI Taxonomy" id="34073"/>
    <lineage>
        <taxon>Bacteria</taxon>
        <taxon>Pseudomonadati</taxon>
        <taxon>Pseudomonadota</taxon>
        <taxon>Betaproteobacteria</taxon>
        <taxon>Burkholderiales</taxon>
        <taxon>Comamonadaceae</taxon>
        <taxon>Variovorax</taxon>
    </lineage>
</organism>
<sequence length="348" mass="38344">MRWLPSFWLALALCMATWALLWWKLLGAGRAARRRTLETRIRLWERTHPPPSPATLQALRTAAQAARRALCSSGDRQSPYRRPWVLFVGDPTADLPALLAAAHPAGPMPSAPAGDGDVFWRWWLTEPLVAIEVCPPPLAPAMPQDSLWLRALHELARQRPRLPLDGVALCVSTAALQADPSVARPTFELLCRRVQDTVQGLRVRMPVYVIVTGLQRLPGYATVRAALPPEALVRVLGTRADAQPPALPALDRLFDPLMLRLQALRLGLLPQMREASARADVHAFVEAMQALQPGLALLLEQMARGGEASGGWPWRALCFTASGPDSAFISDLFDRWIPEDQGLARPQP</sequence>
<proteinExistence type="predicted"/>
<dbReference type="PANTHER" id="PTHR36153:SF1">
    <property type="entry name" value="TYPE VI SECRETION SYSTEM COMPONENT TSSM1"/>
    <property type="match status" value="1"/>
</dbReference>
<feature type="domain" description="Type VI secretion system component TssM1 N-terminal" evidence="1">
    <location>
        <begin position="146"/>
        <end position="319"/>
    </location>
</feature>
<reference evidence="2 3" key="1">
    <citation type="submission" date="2017-08" db="EMBL/GenBank/DDBJ databases">
        <title>Infants hospitalized years apart are colonized by the same room-sourced microbial strains.</title>
        <authorList>
            <person name="Brooks B."/>
            <person name="Olm M.R."/>
            <person name="Firek B.A."/>
            <person name="Baker R."/>
            <person name="Thomas B.C."/>
            <person name="Morowitz M.J."/>
            <person name="Banfield J.F."/>
        </authorList>
    </citation>
    <scope>NUCLEOTIDE SEQUENCE [LARGE SCALE GENOMIC DNA]</scope>
    <source>
        <strain evidence="2">S2_005_003_R2_41</strain>
    </source>
</reference>
<comment type="caution">
    <text evidence="2">The sequence shown here is derived from an EMBL/GenBank/DDBJ whole genome shotgun (WGS) entry which is preliminary data.</text>
</comment>
<name>A0A2W5S8U0_VARPD</name>
<dbReference type="EMBL" id="QFPP01000066">
    <property type="protein sequence ID" value="PZQ76013.1"/>
    <property type="molecule type" value="Genomic_DNA"/>
</dbReference>